<accession>A0AAP1WEV0</accession>
<evidence type="ECO:0000313" key="2">
    <source>
        <dbReference type="Proteomes" id="UP000640866"/>
    </source>
</evidence>
<dbReference type="GO" id="GO:0009055">
    <property type="term" value="F:electron transfer activity"/>
    <property type="evidence" value="ECO:0007669"/>
    <property type="project" value="InterPro"/>
</dbReference>
<proteinExistence type="predicted"/>
<dbReference type="Proteomes" id="UP000640866">
    <property type="component" value="Unassembled WGS sequence"/>
</dbReference>
<evidence type="ECO:0000313" key="1">
    <source>
        <dbReference type="EMBL" id="MBE0981484.1"/>
    </source>
</evidence>
<dbReference type="GO" id="GO:0020037">
    <property type="term" value="F:heme binding"/>
    <property type="evidence" value="ECO:0007669"/>
    <property type="project" value="InterPro"/>
</dbReference>
<dbReference type="AlphaFoldDB" id="A0AAP1WEV0"/>
<sequence length="70" mass="7954">ELGNVVGRRGGEEGFNTFLQAWMKIQPLNVPGRRAMPQFHLSEGQVDDLAEFLKWSSKIDTNQWPPNKEG</sequence>
<name>A0AAP1WEV0_ECOLX</name>
<organism evidence="1 2">
    <name type="scientific">Escherichia coli</name>
    <dbReference type="NCBI Taxonomy" id="562"/>
    <lineage>
        <taxon>Bacteria</taxon>
        <taxon>Pseudomonadati</taxon>
        <taxon>Pseudomonadota</taxon>
        <taxon>Gammaproteobacteria</taxon>
        <taxon>Enterobacterales</taxon>
        <taxon>Enterobacteriaceae</taxon>
        <taxon>Escherichia</taxon>
    </lineage>
</organism>
<comment type="caution">
    <text evidence="1">The sequence shown here is derived from an EMBL/GenBank/DDBJ whole genome shotgun (WGS) entry which is preliminary data.</text>
</comment>
<dbReference type="SUPFAM" id="SSF46626">
    <property type="entry name" value="Cytochrome c"/>
    <property type="match status" value="1"/>
</dbReference>
<dbReference type="Gene3D" id="1.10.760.10">
    <property type="entry name" value="Cytochrome c-like domain"/>
    <property type="match status" value="1"/>
</dbReference>
<feature type="non-terminal residue" evidence="1">
    <location>
        <position position="1"/>
    </location>
</feature>
<reference evidence="1" key="1">
    <citation type="submission" date="2020-09" db="EMBL/GenBank/DDBJ databases">
        <title>Emerging polyconal dissemination of OXA-244-producing E. coli in France.</title>
        <authorList>
            <person name="Emeraud C."/>
            <person name="Girlich D."/>
            <person name="Bonnin R.A."/>
            <person name="Jousset A.B."/>
            <person name="Naas T."/>
            <person name="Dortet L."/>
        </authorList>
    </citation>
    <scope>NUCLEOTIDE SEQUENCE</scope>
    <source>
        <strain evidence="1">225E3</strain>
    </source>
</reference>
<dbReference type="EMBL" id="JACZOI010000919">
    <property type="protein sequence ID" value="MBE0981484.1"/>
    <property type="molecule type" value="Genomic_DNA"/>
</dbReference>
<gene>
    <name evidence="1" type="ORF">IH772_31040</name>
</gene>
<protein>
    <submittedName>
        <fullName evidence="1">Cytochrome c</fullName>
    </submittedName>
</protein>
<dbReference type="InterPro" id="IPR036909">
    <property type="entry name" value="Cyt_c-like_dom_sf"/>
</dbReference>